<protein>
    <submittedName>
        <fullName evidence="2">Ion channel family</fullName>
    </submittedName>
</protein>
<feature type="transmembrane region" description="Helical" evidence="1">
    <location>
        <begin position="52"/>
        <end position="73"/>
    </location>
</feature>
<sequence length="230" mass="25921">MGRLIIILITLISIIAIVSNKDNNIRVIANIKKKIKDINLCYLKIFKGKAKLTRLVQGIFFIVAEIMTMISISKTTIKLLNNKFGNIKISVDIMIIIAIVIIMYFIIGYILLILTGIHLLISNLENIKLKSNLLISYLIISTYFFILITSPEQYKESSVVVLIGLAISYYLNMNVLIKLIKNPLEIKGKIISKRDGKVINRRGVASILILIMIIINLFLAVSEINYSIPG</sequence>
<dbReference type="AlphaFoldDB" id="A0A174UPA6"/>
<evidence type="ECO:0000256" key="1">
    <source>
        <dbReference type="SAM" id="Phobius"/>
    </source>
</evidence>
<feature type="transmembrane region" description="Helical" evidence="1">
    <location>
        <begin position="198"/>
        <end position="221"/>
    </location>
</feature>
<organism evidence="2 3">
    <name type="scientific">Clostridium baratii</name>
    <dbReference type="NCBI Taxonomy" id="1561"/>
    <lineage>
        <taxon>Bacteria</taxon>
        <taxon>Bacillati</taxon>
        <taxon>Bacillota</taxon>
        <taxon>Clostridia</taxon>
        <taxon>Eubacteriales</taxon>
        <taxon>Clostridiaceae</taxon>
        <taxon>Clostridium</taxon>
    </lineage>
</organism>
<dbReference type="RefSeq" id="WP_055208307.1">
    <property type="nucleotide sequence ID" value="NZ_CZBO01000005.1"/>
</dbReference>
<keyword evidence="1" id="KW-0812">Transmembrane</keyword>
<reference evidence="2 3" key="1">
    <citation type="submission" date="2015-09" db="EMBL/GenBank/DDBJ databases">
        <authorList>
            <consortium name="Pathogen Informatics"/>
        </authorList>
    </citation>
    <scope>NUCLEOTIDE SEQUENCE [LARGE SCALE GENOMIC DNA]</scope>
    <source>
        <strain evidence="2 3">2789STDY5834956</strain>
    </source>
</reference>
<keyword evidence="1" id="KW-1133">Transmembrane helix</keyword>
<dbReference type="EMBL" id="CZBO01000005">
    <property type="protein sequence ID" value="CUQ23166.1"/>
    <property type="molecule type" value="Genomic_DNA"/>
</dbReference>
<dbReference type="Proteomes" id="UP000095563">
    <property type="component" value="Unassembled WGS sequence"/>
</dbReference>
<feature type="transmembrane region" description="Helical" evidence="1">
    <location>
        <begin position="133"/>
        <end position="151"/>
    </location>
</feature>
<feature type="transmembrane region" description="Helical" evidence="1">
    <location>
        <begin position="93"/>
        <end position="121"/>
    </location>
</feature>
<accession>A0A174UPA6</accession>
<name>A0A174UPA6_9CLOT</name>
<feature type="transmembrane region" description="Helical" evidence="1">
    <location>
        <begin position="157"/>
        <end position="177"/>
    </location>
</feature>
<feature type="transmembrane region" description="Helical" evidence="1">
    <location>
        <begin position="6"/>
        <end position="23"/>
    </location>
</feature>
<evidence type="ECO:0000313" key="3">
    <source>
        <dbReference type="Proteomes" id="UP000095563"/>
    </source>
</evidence>
<keyword evidence="1" id="KW-0472">Membrane</keyword>
<evidence type="ECO:0000313" key="2">
    <source>
        <dbReference type="EMBL" id="CUQ23166.1"/>
    </source>
</evidence>
<proteinExistence type="predicted"/>
<gene>
    <name evidence="2" type="ORF">ERS852568_02432</name>
</gene>